<evidence type="ECO:0000256" key="8">
    <source>
        <dbReference type="ARBA" id="ARBA00049348"/>
    </source>
</evidence>
<sequence>MAWALIATPWGEFSARGEGANVVELRFPGSPGGELGPRTPIVEQLARELTEYLCGTRRKFGVPTRAGGTPFQQAVWNELVKIPYGTTITYGDLAARVGRPRAARAVGQAVGANPIPILIPCHRVLPAGGGGGGFSAGEEWKVRLLALEGASPYREKASPR</sequence>
<dbReference type="SUPFAM" id="SSF53155">
    <property type="entry name" value="Methylated DNA-protein cysteine methyltransferase domain"/>
    <property type="match status" value="1"/>
</dbReference>
<evidence type="ECO:0000256" key="2">
    <source>
        <dbReference type="ARBA" id="ARBA00008711"/>
    </source>
</evidence>
<dbReference type="InterPro" id="IPR036631">
    <property type="entry name" value="MGMT_N_sf"/>
</dbReference>
<name>A0A2X3KZU1_9BACT</name>
<evidence type="ECO:0000313" key="12">
    <source>
        <dbReference type="Proteomes" id="UP000249818"/>
    </source>
</evidence>
<dbReference type="GO" id="GO:0003908">
    <property type="term" value="F:methylated-DNA-[protein]-cysteine S-methyltransferase activity"/>
    <property type="evidence" value="ECO:0007669"/>
    <property type="project" value="UniProtKB-UniRule"/>
</dbReference>
<reference evidence="12" key="1">
    <citation type="submission" date="2018-05" db="EMBL/GenBank/DDBJ databases">
        <authorList>
            <person name="Hao L."/>
        </authorList>
    </citation>
    <scope>NUCLEOTIDE SEQUENCE [LARGE SCALE GENOMIC DNA]</scope>
</reference>
<evidence type="ECO:0000256" key="4">
    <source>
        <dbReference type="ARBA" id="ARBA00022603"/>
    </source>
</evidence>
<keyword evidence="5 9" id="KW-0808">Transferase</keyword>
<dbReference type="PANTHER" id="PTHR10815:SF13">
    <property type="entry name" value="METHYLATED-DNA--PROTEIN-CYSTEINE METHYLTRANSFERASE"/>
    <property type="match status" value="1"/>
</dbReference>
<accession>A0A2X3KZU1</accession>
<keyword evidence="4 9" id="KW-0489">Methyltransferase</keyword>
<dbReference type="InterPro" id="IPR001497">
    <property type="entry name" value="MethylDNA_cys_MeTrfase_AS"/>
</dbReference>
<dbReference type="Gene3D" id="1.10.10.10">
    <property type="entry name" value="Winged helix-like DNA-binding domain superfamily/Winged helix DNA-binding domain"/>
    <property type="match status" value="1"/>
</dbReference>
<comment type="miscellaneous">
    <text evidence="9">This enzyme catalyzes only one turnover and therefore is not strictly catalytic. According to one definition, an enzyme is a biocatalyst that acts repeatedly and over many reaction cycles.</text>
</comment>
<dbReference type="OrthoDB" id="9802228at2"/>
<dbReference type="InterPro" id="IPR036217">
    <property type="entry name" value="MethylDNA_cys_MeTrfase_DNAb"/>
</dbReference>
<evidence type="ECO:0000259" key="10">
    <source>
        <dbReference type="Pfam" id="PF01035"/>
    </source>
</evidence>
<dbReference type="PROSITE" id="PS00374">
    <property type="entry name" value="MGMT"/>
    <property type="match status" value="1"/>
</dbReference>
<dbReference type="Proteomes" id="UP000249818">
    <property type="component" value="Chromosome BARAN1"/>
</dbReference>
<feature type="domain" description="Methylated-DNA-[protein]-cysteine S-methyltransferase DNA binding" evidence="10">
    <location>
        <begin position="70"/>
        <end position="150"/>
    </location>
</feature>
<evidence type="ECO:0000256" key="5">
    <source>
        <dbReference type="ARBA" id="ARBA00022679"/>
    </source>
</evidence>
<comment type="function">
    <text evidence="9">Involved in the cellular defense against the biological effects of O6-methylguanine (O6-MeG) and O4-methylthymine (O4-MeT) in DNA. Repairs the methylated nucleobase in DNA by stoichiometrically transferring the methyl group to a cysteine residue in the enzyme. This is a suicide reaction: the enzyme is irreversibly inactivated.</text>
</comment>
<dbReference type="CDD" id="cd06445">
    <property type="entry name" value="ATase"/>
    <property type="match status" value="1"/>
</dbReference>
<evidence type="ECO:0000256" key="6">
    <source>
        <dbReference type="ARBA" id="ARBA00022763"/>
    </source>
</evidence>
<evidence type="ECO:0000256" key="3">
    <source>
        <dbReference type="ARBA" id="ARBA00022490"/>
    </source>
</evidence>
<keyword evidence="3 9" id="KW-0963">Cytoplasm</keyword>
<comment type="subcellular location">
    <subcellularLocation>
        <location evidence="9">Cytoplasm</location>
    </subcellularLocation>
</comment>
<proteinExistence type="inferred from homology"/>
<protein>
    <recommendedName>
        <fullName evidence="9">Methylated-DNA--protein-cysteine methyltransferase</fullName>
        <ecNumber evidence="9">2.1.1.63</ecNumber>
    </recommendedName>
    <alternativeName>
        <fullName evidence="9">6-O-methylguanine-DNA methyltransferase</fullName>
        <shortName evidence="9">MGMT</shortName>
    </alternativeName>
    <alternativeName>
        <fullName evidence="9">O-6-methylguanine-DNA-alkyltransferase</fullName>
    </alternativeName>
</protein>
<dbReference type="GO" id="GO:0032259">
    <property type="term" value="P:methylation"/>
    <property type="evidence" value="ECO:0007669"/>
    <property type="project" value="UniProtKB-KW"/>
</dbReference>
<dbReference type="InterPro" id="IPR036388">
    <property type="entry name" value="WH-like_DNA-bd_sf"/>
</dbReference>
<dbReference type="InterPro" id="IPR014048">
    <property type="entry name" value="MethylDNA_cys_MeTrfase_DNA-bd"/>
</dbReference>
<dbReference type="PANTHER" id="PTHR10815">
    <property type="entry name" value="METHYLATED-DNA--PROTEIN-CYSTEINE METHYLTRANSFERASE"/>
    <property type="match status" value="1"/>
</dbReference>
<comment type="similarity">
    <text evidence="2 9">Belongs to the MGMT family.</text>
</comment>
<dbReference type="GO" id="GO:0005737">
    <property type="term" value="C:cytoplasm"/>
    <property type="evidence" value="ECO:0007669"/>
    <property type="project" value="UniProtKB-SubCell"/>
</dbReference>
<dbReference type="GO" id="GO:0006307">
    <property type="term" value="P:DNA alkylation repair"/>
    <property type="evidence" value="ECO:0007669"/>
    <property type="project" value="UniProtKB-UniRule"/>
</dbReference>
<dbReference type="EMBL" id="LS483254">
    <property type="protein sequence ID" value="SQD92080.1"/>
    <property type="molecule type" value="Genomic_DNA"/>
</dbReference>
<keyword evidence="12" id="KW-1185">Reference proteome</keyword>
<dbReference type="RefSeq" id="WP_122030352.1">
    <property type="nucleotide sequence ID" value="NZ_LS483254.1"/>
</dbReference>
<dbReference type="EC" id="2.1.1.63" evidence="9"/>
<dbReference type="FunFam" id="1.10.10.10:FF:000214">
    <property type="entry name" value="Methylated-DNA--protein-cysteine methyltransferase"/>
    <property type="match status" value="1"/>
</dbReference>
<dbReference type="NCBIfam" id="TIGR00589">
    <property type="entry name" value="ogt"/>
    <property type="match status" value="1"/>
</dbReference>
<dbReference type="KEGG" id="bana:BARAN1_0055"/>
<keyword evidence="6 9" id="KW-0227">DNA damage</keyword>
<evidence type="ECO:0000256" key="9">
    <source>
        <dbReference type="HAMAP-Rule" id="MF_00772"/>
    </source>
</evidence>
<dbReference type="HAMAP" id="MF_00772">
    <property type="entry name" value="OGT"/>
    <property type="match status" value="1"/>
</dbReference>
<dbReference type="Pfam" id="PF01035">
    <property type="entry name" value="DNA_binding_1"/>
    <property type="match status" value="1"/>
</dbReference>
<dbReference type="AlphaFoldDB" id="A0A2X3KZU1"/>
<evidence type="ECO:0000256" key="1">
    <source>
        <dbReference type="ARBA" id="ARBA00001286"/>
    </source>
</evidence>
<dbReference type="InterPro" id="IPR023546">
    <property type="entry name" value="MGMT"/>
</dbReference>
<comment type="catalytic activity">
    <reaction evidence="8 9">
        <text>a 6-O-methyl-2'-deoxyguanosine in DNA + L-cysteinyl-[protein] = S-methyl-L-cysteinyl-[protein] + a 2'-deoxyguanosine in DNA</text>
        <dbReference type="Rhea" id="RHEA:24000"/>
        <dbReference type="Rhea" id="RHEA-COMP:10131"/>
        <dbReference type="Rhea" id="RHEA-COMP:10132"/>
        <dbReference type="Rhea" id="RHEA-COMP:11367"/>
        <dbReference type="Rhea" id="RHEA-COMP:11368"/>
        <dbReference type="ChEBI" id="CHEBI:29950"/>
        <dbReference type="ChEBI" id="CHEBI:82612"/>
        <dbReference type="ChEBI" id="CHEBI:85445"/>
        <dbReference type="ChEBI" id="CHEBI:85448"/>
        <dbReference type="EC" id="2.1.1.63"/>
    </reaction>
</comment>
<organism evidence="11 12">
    <name type="scientific">Candidatus Bipolaricaulis anaerobius</name>
    <dbReference type="NCBI Taxonomy" id="2026885"/>
    <lineage>
        <taxon>Bacteria</taxon>
        <taxon>Candidatus Bipolaricaulota</taxon>
        <taxon>Candidatus Bipolaricaulia</taxon>
        <taxon>Candidatus Bipolaricaulales</taxon>
        <taxon>Candidatus Bipolaricaulaceae</taxon>
        <taxon>Candidatus Bipolaricaulis</taxon>
    </lineage>
</organism>
<gene>
    <name evidence="11" type="ORF">BARAN1_0055</name>
</gene>
<keyword evidence="7 9" id="KW-0234">DNA repair</keyword>
<comment type="catalytic activity">
    <reaction evidence="1 9">
        <text>a 4-O-methyl-thymidine in DNA + L-cysteinyl-[protein] = a thymidine in DNA + S-methyl-L-cysteinyl-[protein]</text>
        <dbReference type="Rhea" id="RHEA:53428"/>
        <dbReference type="Rhea" id="RHEA-COMP:10131"/>
        <dbReference type="Rhea" id="RHEA-COMP:10132"/>
        <dbReference type="Rhea" id="RHEA-COMP:13555"/>
        <dbReference type="Rhea" id="RHEA-COMP:13556"/>
        <dbReference type="ChEBI" id="CHEBI:29950"/>
        <dbReference type="ChEBI" id="CHEBI:82612"/>
        <dbReference type="ChEBI" id="CHEBI:137386"/>
        <dbReference type="ChEBI" id="CHEBI:137387"/>
        <dbReference type="EC" id="2.1.1.63"/>
    </reaction>
</comment>
<dbReference type="Gene3D" id="3.30.160.70">
    <property type="entry name" value="Methylated DNA-protein cysteine methyltransferase domain"/>
    <property type="match status" value="1"/>
</dbReference>
<feature type="active site" description="Nucleophile; methyl group acceptor" evidence="9">
    <location>
        <position position="121"/>
    </location>
</feature>
<evidence type="ECO:0000313" key="11">
    <source>
        <dbReference type="EMBL" id="SQD92080.1"/>
    </source>
</evidence>
<dbReference type="SUPFAM" id="SSF46767">
    <property type="entry name" value="Methylated DNA-protein cysteine methyltransferase, C-terminal domain"/>
    <property type="match status" value="1"/>
</dbReference>
<evidence type="ECO:0000256" key="7">
    <source>
        <dbReference type="ARBA" id="ARBA00023204"/>
    </source>
</evidence>